<dbReference type="EMBL" id="JAMPKX010000009">
    <property type="protein sequence ID" value="MEP0948961.1"/>
    <property type="molecule type" value="Genomic_DNA"/>
</dbReference>
<proteinExistence type="predicted"/>
<name>A0ABV0K8V0_9CYAN</name>
<protein>
    <recommendedName>
        <fullName evidence="3">Roadblock/LC7 domain-containing protein</fullName>
    </recommendedName>
</protein>
<reference evidence="1 2" key="1">
    <citation type="submission" date="2022-04" db="EMBL/GenBank/DDBJ databases">
        <title>Positive selection, recombination, and allopatry shape intraspecific diversity of widespread and dominant cyanobacteria.</title>
        <authorList>
            <person name="Wei J."/>
            <person name="Shu W."/>
            <person name="Hu C."/>
        </authorList>
    </citation>
    <scope>NUCLEOTIDE SEQUENCE [LARGE SCALE GENOMIC DNA]</scope>
    <source>
        <strain evidence="1 2">DQ-A4</strain>
    </source>
</reference>
<organism evidence="1 2">
    <name type="scientific">Leptolyngbya subtilissima DQ-A4</name>
    <dbReference type="NCBI Taxonomy" id="2933933"/>
    <lineage>
        <taxon>Bacteria</taxon>
        <taxon>Bacillati</taxon>
        <taxon>Cyanobacteriota</taxon>
        <taxon>Cyanophyceae</taxon>
        <taxon>Leptolyngbyales</taxon>
        <taxon>Leptolyngbyaceae</taxon>
        <taxon>Leptolyngbya group</taxon>
        <taxon>Leptolyngbya</taxon>
    </lineage>
</organism>
<evidence type="ECO:0008006" key="3">
    <source>
        <dbReference type="Google" id="ProtNLM"/>
    </source>
</evidence>
<evidence type="ECO:0000313" key="2">
    <source>
        <dbReference type="Proteomes" id="UP001482513"/>
    </source>
</evidence>
<gene>
    <name evidence="1" type="ORF">NC992_18910</name>
</gene>
<dbReference type="RefSeq" id="WP_190694756.1">
    <property type="nucleotide sequence ID" value="NZ_JAMPKX010000009.1"/>
</dbReference>
<accession>A0ABV0K8V0</accession>
<sequence>MKRQVIQNVLNLPGISGMALIDGRNRPFFFGPDISLNSHQQDALAQGIQQVVETTPAHFDTFTFRFANQLAHIYKLDQGLILLVLITDQMPLADYRTAIGQLKATLVEAPHNAVSTFRLLAGCVTLGGASTISGAAAPPLEPTAPKRGTLTPSCQEVIAALNHLSDGAIQYLGKTMVINTWKQSRPAHPWLEQFEIQKDAHFTVAADGKAPLTAEQQQWIKDWVTAFLGRGGRTIRNFQTLATGQTLTPQEKGLLLELSSSS</sequence>
<evidence type="ECO:0000313" key="1">
    <source>
        <dbReference type="EMBL" id="MEP0948961.1"/>
    </source>
</evidence>
<dbReference type="Proteomes" id="UP001482513">
    <property type="component" value="Unassembled WGS sequence"/>
</dbReference>
<comment type="caution">
    <text evidence="1">The sequence shown here is derived from an EMBL/GenBank/DDBJ whole genome shotgun (WGS) entry which is preliminary data.</text>
</comment>
<keyword evidence="2" id="KW-1185">Reference proteome</keyword>